<dbReference type="Proteomes" id="UP000317990">
    <property type="component" value="Unassembled WGS sequence"/>
</dbReference>
<protein>
    <submittedName>
        <fullName evidence="1">Uncharacterized protein</fullName>
    </submittedName>
</protein>
<dbReference type="EMBL" id="SRMO01000071">
    <property type="protein sequence ID" value="TGG91823.1"/>
    <property type="molecule type" value="Genomic_DNA"/>
</dbReference>
<comment type="caution">
    <text evidence="1">The sequence shown here is derived from an EMBL/GenBank/DDBJ whole genome shotgun (WGS) entry which is preliminary data.</text>
</comment>
<proteinExistence type="predicted"/>
<sequence length="65" mass="7197">MEPELTFTIDRPGVRVLRNALEAHHAQWTGQGGSDYGQRLLALIDLFNRAGLELNFQSDQAEGGD</sequence>
<evidence type="ECO:0000313" key="2">
    <source>
        <dbReference type="Proteomes" id="UP000317990"/>
    </source>
</evidence>
<organism evidence="1 2">
    <name type="scientific">Aphanocapsa feldmannii 277cV</name>
    <dbReference type="NCBI Taxonomy" id="2507553"/>
    <lineage>
        <taxon>Bacteria</taxon>
        <taxon>Bacillati</taxon>
        <taxon>Cyanobacteriota</taxon>
        <taxon>Cyanophyceae</taxon>
        <taxon>Oscillatoriophycideae</taxon>
        <taxon>Chroococcales</taxon>
        <taxon>Microcystaceae</taxon>
        <taxon>Aphanocapsa</taxon>
    </lineage>
</organism>
<name>A0A524RMG4_9CHRO</name>
<gene>
    <name evidence="1" type="ORF">ERJ67_07395</name>
</gene>
<reference evidence="1 2" key="1">
    <citation type="journal article" date="2019" name="mSystems">
        <title>Life at home and on the roam: Genomic adaptions reflect the dual lifestyle of an intracellular, facultative symbiont.</title>
        <authorList>
            <person name="Burgsdorf I."/>
        </authorList>
    </citation>
    <scope>NUCLEOTIDE SEQUENCE [LARGE SCALE GENOMIC DNA]</scope>
    <source>
        <strain evidence="1">277cV</strain>
    </source>
</reference>
<accession>A0A524RMG4</accession>
<evidence type="ECO:0000313" key="1">
    <source>
        <dbReference type="EMBL" id="TGG91823.1"/>
    </source>
</evidence>
<dbReference type="AlphaFoldDB" id="A0A524RMG4"/>